<dbReference type="EMBL" id="BSRI01000002">
    <property type="protein sequence ID" value="GLV57386.1"/>
    <property type="molecule type" value="Genomic_DNA"/>
</dbReference>
<evidence type="ECO:0000313" key="4">
    <source>
        <dbReference type="Proteomes" id="UP001344906"/>
    </source>
</evidence>
<sequence>MRWNAMRRSGRLLIYLSIMILISINLPPHVYAAVADDPITINSETATLNFPKAMDFQLDTQDSASPIEIATLTIKFNSMRVSEVHPITQTPANHLSFQWHEDLDEQHFMPVGTIINYTWDISDSAGHSYKTPPKTLQITDTRFQWQHLSQGLYQVNWYDRPTSFGQLLLNQAGDSLKRIYANLGVQLHQPINLWIYENSDDFHSSLPPDSAEWVGGVAFFEINQASVTVQGPDDTTLNRDLPHELTHLVLHQTAQVTIPTWFDEGLAVYDQTYHEGDMQNQFKTQLTKHSLIPLYQIDRSFPRDAQKAYQAYSQSWQLLDYMYKTFGVKKMNALIQSTGNSDEPFDTDQKQTLGVDSDHLENQWHLHLNQPATLSGTDQVQQQTPQTTTDNKIVPVTSDSSDAYLTVAGSLLIIIPLASGVLLLIYLFYSRRKARAQAAVIPQPAYNYMPPAGNYHPDINPAGSYANPATYRPGGPYGEVAGQPPTMANNVPPAYTAYPPYPWGEPTSAGTRPPEIKE</sequence>
<keyword evidence="1" id="KW-0472">Membrane</keyword>
<keyword evidence="1" id="KW-0812">Transmembrane</keyword>
<gene>
    <name evidence="3" type="ORF">KDH_42220</name>
</gene>
<name>A0ABQ6FXW1_9CHLR</name>
<comment type="caution">
    <text evidence="3">The sequence shown here is derived from an EMBL/GenBank/DDBJ whole genome shotgun (WGS) entry which is preliminary data.</text>
</comment>
<dbReference type="Pfam" id="PF13485">
    <property type="entry name" value="Peptidase_MA_2"/>
    <property type="match status" value="1"/>
</dbReference>
<evidence type="ECO:0000313" key="3">
    <source>
        <dbReference type="EMBL" id="GLV57386.1"/>
    </source>
</evidence>
<proteinExistence type="predicted"/>
<accession>A0ABQ6FXW1</accession>
<organism evidence="3 4">
    <name type="scientific">Dictyobacter halimunensis</name>
    <dbReference type="NCBI Taxonomy" id="3026934"/>
    <lineage>
        <taxon>Bacteria</taxon>
        <taxon>Bacillati</taxon>
        <taxon>Chloroflexota</taxon>
        <taxon>Ktedonobacteria</taxon>
        <taxon>Ktedonobacterales</taxon>
        <taxon>Dictyobacteraceae</taxon>
        <taxon>Dictyobacter</taxon>
    </lineage>
</organism>
<reference evidence="3 4" key="1">
    <citation type="submission" date="2023-02" db="EMBL/GenBank/DDBJ databases">
        <title>Dictyobacter halimunensis sp. nov., a new member of the class Ktedonobacteria from forest soil in a geothermal area.</title>
        <authorList>
            <person name="Rachmania M.K."/>
            <person name="Ningsih F."/>
            <person name="Sakai Y."/>
            <person name="Yabe S."/>
            <person name="Yokota A."/>
            <person name="Sjamsuridzal W."/>
        </authorList>
    </citation>
    <scope>NUCLEOTIDE SEQUENCE [LARGE SCALE GENOMIC DNA]</scope>
    <source>
        <strain evidence="3 4">S3.2.2.5</strain>
    </source>
</reference>
<feature type="domain" description="Peptidase MA-like" evidence="2">
    <location>
        <begin position="172"/>
        <end position="368"/>
    </location>
</feature>
<dbReference type="InterPro" id="IPR039568">
    <property type="entry name" value="Peptidase_MA-like_dom"/>
</dbReference>
<feature type="transmembrane region" description="Helical" evidence="1">
    <location>
        <begin position="403"/>
        <end position="429"/>
    </location>
</feature>
<protein>
    <recommendedName>
        <fullName evidence="2">Peptidase MA-like domain-containing protein</fullName>
    </recommendedName>
</protein>
<keyword evidence="1" id="KW-1133">Transmembrane helix</keyword>
<dbReference type="Proteomes" id="UP001344906">
    <property type="component" value="Unassembled WGS sequence"/>
</dbReference>
<keyword evidence="4" id="KW-1185">Reference proteome</keyword>
<evidence type="ECO:0000259" key="2">
    <source>
        <dbReference type="Pfam" id="PF13485"/>
    </source>
</evidence>
<evidence type="ECO:0000256" key="1">
    <source>
        <dbReference type="SAM" id="Phobius"/>
    </source>
</evidence>
<dbReference type="RefSeq" id="WP_338253307.1">
    <property type="nucleotide sequence ID" value="NZ_BSRI01000002.1"/>
</dbReference>